<evidence type="ECO:0000313" key="5">
    <source>
        <dbReference type="Proteomes" id="UP000054314"/>
    </source>
</evidence>
<proteinExistence type="inferred from homology"/>
<dbReference type="GO" id="GO:0005524">
    <property type="term" value="F:ATP binding"/>
    <property type="evidence" value="ECO:0007669"/>
    <property type="project" value="InterPro"/>
</dbReference>
<feature type="compositionally biased region" description="Low complexity" evidence="2">
    <location>
        <begin position="444"/>
        <end position="466"/>
    </location>
</feature>
<comment type="similarity">
    <text evidence="1">Belongs to the GSP E family.</text>
</comment>
<evidence type="ECO:0000313" key="4">
    <source>
        <dbReference type="EMBL" id="KGM14263.1"/>
    </source>
</evidence>
<dbReference type="InterPro" id="IPR027417">
    <property type="entry name" value="P-loop_NTPase"/>
</dbReference>
<keyword evidence="5" id="KW-1185">Reference proteome</keyword>
<feature type="compositionally biased region" description="Pro residues" evidence="2">
    <location>
        <begin position="467"/>
        <end position="483"/>
    </location>
</feature>
<protein>
    <submittedName>
        <fullName evidence="4">Twitching motility protein</fullName>
    </submittedName>
</protein>
<dbReference type="NCBIfam" id="TIGR01420">
    <property type="entry name" value="pilT_fam"/>
    <property type="match status" value="1"/>
</dbReference>
<dbReference type="CDD" id="cd01131">
    <property type="entry name" value="PilT"/>
    <property type="match status" value="1"/>
</dbReference>
<dbReference type="InterPro" id="IPR001482">
    <property type="entry name" value="T2SS/T4SS_dom"/>
</dbReference>
<dbReference type="Pfam" id="PF00437">
    <property type="entry name" value="T2SSE"/>
    <property type="match status" value="1"/>
</dbReference>
<evidence type="ECO:0000256" key="2">
    <source>
        <dbReference type="SAM" id="MobiDB-lite"/>
    </source>
</evidence>
<evidence type="ECO:0000259" key="3">
    <source>
        <dbReference type="PROSITE" id="PS00662"/>
    </source>
</evidence>
<dbReference type="Gene3D" id="3.30.450.90">
    <property type="match status" value="1"/>
</dbReference>
<dbReference type="AlphaFoldDB" id="A0A0A0C0X2"/>
<accession>A0A0A0C0X2</accession>
<feature type="region of interest" description="Disordered" evidence="2">
    <location>
        <begin position="413"/>
        <end position="492"/>
    </location>
</feature>
<dbReference type="InterPro" id="IPR006321">
    <property type="entry name" value="PilT/PilU"/>
</dbReference>
<dbReference type="SUPFAM" id="SSF52540">
    <property type="entry name" value="P-loop containing nucleoside triphosphate hydrolases"/>
    <property type="match status" value="1"/>
</dbReference>
<name>A0A0A0C0X2_9CELL</name>
<feature type="compositionally biased region" description="Pro residues" evidence="2">
    <location>
        <begin position="432"/>
        <end position="443"/>
    </location>
</feature>
<feature type="domain" description="Bacterial type II secretion system protein E" evidence="3">
    <location>
        <begin position="250"/>
        <end position="264"/>
    </location>
</feature>
<organism evidence="4 5">
    <name type="scientific">Cellulomonas bogoriensis 69B4 = DSM 16987</name>
    <dbReference type="NCBI Taxonomy" id="1386082"/>
    <lineage>
        <taxon>Bacteria</taxon>
        <taxon>Bacillati</taxon>
        <taxon>Actinomycetota</taxon>
        <taxon>Actinomycetes</taxon>
        <taxon>Micrococcales</taxon>
        <taxon>Cellulomonadaceae</taxon>
        <taxon>Cellulomonas</taxon>
    </lineage>
</organism>
<dbReference type="InterPro" id="IPR003593">
    <property type="entry name" value="AAA+_ATPase"/>
</dbReference>
<gene>
    <name evidence="4" type="ORF">N869_00765</name>
</gene>
<feature type="region of interest" description="Disordered" evidence="2">
    <location>
        <begin position="1"/>
        <end position="40"/>
    </location>
</feature>
<comment type="caution">
    <text evidence="4">The sequence shown here is derived from an EMBL/GenBank/DDBJ whole genome shotgun (WGS) entry which is preliminary data.</text>
</comment>
<reference evidence="4 5" key="1">
    <citation type="submission" date="2013-08" db="EMBL/GenBank/DDBJ databases">
        <title>Genome sequencing of Cellulomonas bogoriensis 69B4.</title>
        <authorList>
            <person name="Chen F."/>
            <person name="Li Y."/>
            <person name="Wang G."/>
        </authorList>
    </citation>
    <scope>NUCLEOTIDE SEQUENCE [LARGE SCALE GENOMIC DNA]</scope>
    <source>
        <strain evidence="4 5">69B4</strain>
    </source>
</reference>
<dbReference type="InterPro" id="IPR050921">
    <property type="entry name" value="T4SS_GSP_E_ATPase"/>
</dbReference>
<dbReference type="EMBL" id="AXCZ01000008">
    <property type="protein sequence ID" value="KGM14263.1"/>
    <property type="molecule type" value="Genomic_DNA"/>
</dbReference>
<dbReference type="SMART" id="SM00382">
    <property type="entry name" value="AAA"/>
    <property type="match status" value="1"/>
</dbReference>
<evidence type="ECO:0000256" key="1">
    <source>
        <dbReference type="ARBA" id="ARBA00006611"/>
    </source>
</evidence>
<dbReference type="Proteomes" id="UP000054314">
    <property type="component" value="Unassembled WGS sequence"/>
</dbReference>
<dbReference type="PROSITE" id="PS00662">
    <property type="entry name" value="T2SP_E"/>
    <property type="match status" value="1"/>
</dbReference>
<dbReference type="Gene3D" id="3.40.50.300">
    <property type="entry name" value="P-loop containing nucleotide triphosphate hydrolases"/>
    <property type="match status" value="1"/>
</dbReference>
<sequence length="492" mass="52997">MNDQYPAAGAPRHSMQGPAQGGGSVPSPAPSLASSGPARPERNARIGMAQMVREGDVDLDAALREMIERGASDLHMTSGSQPMIRLDGALQPLEDFPTLYPDALQRSLYAVLSQKQRETFEEKLELDFAYAVRGISRFRVNMYKQRDSVGAAFRMIPYEIRPLEQLGVPPSVANFAGLPRGLVLVTGPTGSGKSTTLAAIIDLANRTRSDHIMTVEDPIEFLHRHKRCLVNQREVGADTHSFAAALKHVLRQDPDIVLVGEMRDLETISVALTAAETGHLVFGTLHTQDAAQTVDRVIDVFPAHQQDQIRTQLAGALQGVISQTLCKKANGTGRAVATEVMIATPGIRNLIREGKTHQIYSAMQAGAGQGMHSMDQHLAELVRSGKITYETGLEKCHHMEDFNRLVGRTSRMTQGAGGMAEPKTGVGTEALPPLPPPMPPRPAPTQQGYGQPQQQQPGYGAPQQPYGGPPPGYPPQPPRPGYGPPNGQGGAR</sequence>
<dbReference type="PANTHER" id="PTHR30486">
    <property type="entry name" value="TWITCHING MOTILITY PROTEIN PILT"/>
    <property type="match status" value="1"/>
</dbReference>
<dbReference type="GO" id="GO:0016887">
    <property type="term" value="F:ATP hydrolysis activity"/>
    <property type="evidence" value="ECO:0007669"/>
    <property type="project" value="InterPro"/>
</dbReference>